<dbReference type="Proteomes" id="UP000214606">
    <property type="component" value="Chromosome"/>
</dbReference>
<feature type="transmembrane region" description="Helical" evidence="8">
    <location>
        <begin position="319"/>
        <end position="340"/>
    </location>
</feature>
<feature type="transmembrane region" description="Helical" evidence="8">
    <location>
        <begin position="71"/>
        <end position="93"/>
    </location>
</feature>
<evidence type="ECO:0000256" key="1">
    <source>
        <dbReference type="ARBA" id="ARBA00004651"/>
    </source>
</evidence>
<keyword evidence="6 8" id="KW-1133">Transmembrane helix</keyword>
<evidence type="ECO:0000313" key="11">
    <source>
        <dbReference type="Proteomes" id="UP000214606"/>
    </source>
</evidence>
<dbReference type="PANTHER" id="PTHR42718:SF9">
    <property type="entry name" value="MAJOR FACILITATOR SUPERFAMILY MULTIDRUG TRANSPORTER MFSC"/>
    <property type="match status" value="1"/>
</dbReference>
<protein>
    <submittedName>
        <fullName evidence="10">MFS transporter</fullName>
    </submittedName>
</protein>
<dbReference type="PANTHER" id="PTHR42718">
    <property type="entry name" value="MAJOR FACILITATOR SUPERFAMILY MULTIDRUG TRANSPORTER MFSC"/>
    <property type="match status" value="1"/>
</dbReference>
<name>A0A223EAE2_9BACI</name>
<dbReference type="PRINTS" id="PR01036">
    <property type="entry name" value="TCRTETB"/>
</dbReference>
<dbReference type="Pfam" id="PF07690">
    <property type="entry name" value="MFS_1"/>
    <property type="match status" value="1"/>
</dbReference>
<keyword evidence="5 8" id="KW-0812">Transmembrane</keyword>
<comment type="subcellular location">
    <subcellularLocation>
        <location evidence="1">Cell membrane</location>
        <topology evidence="1">Multi-pass membrane protein</topology>
    </subcellularLocation>
</comment>
<keyword evidence="3" id="KW-0813">Transport</keyword>
<evidence type="ECO:0000256" key="8">
    <source>
        <dbReference type="SAM" id="Phobius"/>
    </source>
</evidence>
<evidence type="ECO:0000256" key="3">
    <source>
        <dbReference type="ARBA" id="ARBA00022448"/>
    </source>
</evidence>
<dbReference type="InterPro" id="IPR020846">
    <property type="entry name" value="MFS_dom"/>
</dbReference>
<comment type="similarity">
    <text evidence="2">Belongs to the major facilitator superfamily. EmrB family.</text>
</comment>
<dbReference type="RefSeq" id="WP_094246370.1">
    <property type="nucleotide sequence ID" value="NZ_CP017703.1"/>
</dbReference>
<evidence type="ECO:0000259" key="9">
    <source>
        <dbReference type="PROSITE" id="PS50850"/>
    </source>
</evidence>
<accession>A0A223EAE2</accession>
<dbReference type="AlphaFoldDB" id="A0A223EAE2"/>
<feature type="transmembrane region" description="Helical" evidence="8">
    <location>
        <begin position="99"/>
        <end position="119"/>
    </location>
</feature>
<feature type="transmembrane region" description="Helical" evidence="8">
    <location>
        <begin position="346"/>
        <end position="367"/>
    </location>
</feature>
<dbReference type="NCBIfam" id="TIGR00711">
    <property type="entry name" value="efflux_EmrB"/>
    <property type="match status" value="1"/>
</dbReference>
<reference evidence="10 11" key="1">
    <citation type="submission" date="2016-10" db="EMBL/GenBank/DDBJ databases">
        <title>The whole genome sequencing and assembly of Aeribacillus pallidus KCTC3564 strain.</title>
        <authorList>
            <person name="Lee Y.-J."/>
            <person name="Park M.-K."/>
            <person name="Yi H."/>
            <person name="Bahn Y.-S."/>
            <person name="Kim J.F."/>
            <person name="Lee D.-W."/>
        </authorList>
    </citation>
    <scope>NUCLEOTIDE SEQUENCE [LARGE SCALE GENOMIC DNA]</scope>
    <source>
        <strain evidence="10 11">KCTC3564</strain>
    </source>
</reference>
<gene>
    <name evidence="10" type="ORF">AP3564_01245</name>
</gene>
<dbReference type="InterPro" id="IPR011701">
    <property type="entry name" value="MFS"/>
</dbReference>
<proteinExistence type="inferred from homology"/>
<dbReference type="SUPFAM" id="SSF103473">
    <property type="entry name" value="MFS general substrate transporter"/>
    <property type="match status" value="1"/>
</dbReference>
<feature type="transmembrane region" description="Helical" evidence="8">
    <location>
        <begin position="440"/>
        <end position="459"/>
    </location>
</feature>
<dbReference type="Gene3D" id="1.20.1250.20">
    <property type="entry name" value="MFS general substrate transporter like domains"/>
    <property type="match status" value="1"/>
</dbReference>
<evidence type="ECO:0000256" key="7">
    <source>
        <dbReference type="ARBA" id="ARBA00023136"/>
    </source>
</evidence>
<dbReference type="EMBL" id="CP017703">
    <property type="protein sequence ID" value="ASS92218.1"/>
    <property type="molecule type" value="Genomic_DNA"/>
</dbReference>
<dbReference type="KEGG" id="apak:AP3564_01245"/>
<dbReference type="Gene3D" id="1.20.1720.10">
    <property type="entry name" value="Multidrug resistance protein D"/>
    <property type="match status" value="1"/>
</dbReference>
<evidence type="ECO:0000256" key="2">
    <source>
        <dbReference type="ARBA" id="ARBA00008537"/>
    </source>
</evidence>
<feature type="transmembrane region" description="Helical" evidence="8">
    <location>
        <begin position="126"/>
        <end position="147"/>
    </location>
</feature>
<dbReference type="GO" id="GO:0022857">
    <property type="term" value="F:transmembrane transporter activity"/>
    <property type="evidence" value="ECO:0007669"/>
    <property type="project" value="InterPro"/>
</dbReference>
<evidence type="ECO:0000313" key="10">
    <source>
        <dbReference type="EMBL" id="ASS92218.1"/>
    </source>
</evidence>
<keyword evidence="7 8" id="KW-0472">Membrane</keyword>
<feature type="transmembrane region" description="Helical" evidence="8">
    <location>
        <begin position="153"/>
        <end position="173"/>
    </location>
</feature>
<feature type="transmembrane region" description="Helical" evidence="8">
    <location>
        <begin position="254"/>
        <end position="279"/>
    </location>
</feature>
<dbReference type="InterPro" id="IPR036259">
    <property type="entry name" value="MFS_trans_sf"/>
</dbReference>
<evidence type="ECO:0000256" key="6">
    <source>
        <dbReference type="ARBA" id="ARBA00022989"/>
    </source>
</evidence>
<feature type="domain" description="Major facilitator superfamily (MFS) profile" evidence="9">
    <location>
        <begin position="1"/>
        <end position="464"/>
    </location>
</feature>
<dbReference type="PROSITE" id="PS50850">
    <property type="entry name" value="MFS"/>
    <property type="match status" value="1"/>
</dbReference>
<organism evidence="10 11">
    <name type="scientific">Aeribacillus pallidus</name>
    <dbReference type="NCBI Taxonomy" id="33936"/>
    <lineage>
        <taxon>Bacteria</taxon>
        <taxon>Bacillati</taxon>
        <taxon>Bacillota</taxon>
        <taxon>Bacilli</taxon>
        <taxon>Bacillales</taxon>
        <taxon>Bacillaceae</taxon>
        <taxon>Aeribacillus</taxon>
    </lineage>
</organism>
<evidence type="ECO:0000256" key="4">
    <source>
        <dbReference type="ARBA" id="ARBA00022475"/>
    </source>
</evidence>
<feature type="transmembrane region" description="Helical" evidence="8">
    <location>
        <begin position="217"/>
        <end position="234"/>
    </location>
</feature>
<feature type="transmembrane region" description="Helical" evidence="8">
    <location>
        <begin position="185"/>
        <end position="205"/>
    </location>
</feature>
<keyword evidence="4" id="KW-1003">Cell membrane</keyword>
<dbReference type="GO" id="GO:0005886">
    <property type="term" value="C:plasma membrane"/>
    <property type="evidence" value="ECO:0007669"/>
    <property type="project" value="UniProtKB-SubCell"/>
</dbReference>
<feature type="transmembrane region" description="Helical" evidence="8">
    <location>
        <begin position="291"/>
        <end position="312"/>
    </location>
</feature>
<sequence length="475" mass="51662">MIAILFVGAFVSFVNETFLNVALPSIMKDFEISPSSAQWLSTGYMLINGILIPASAFLLQKFTNRQLYITAMGLFTAGTVLASLSPTFGVLLVARMFQAAGSAIMAPLLMNVMLVAFPVERRGTAMGFFGLVMITAPAIGPTLSGWIVEHYSWRTLFDIVIPIAALTLILAIFKLKNILPQKQISLDILSLILSSIGFGGILYGFSSAGEKGWDSVHVYGTIIVGTISLVLFIVRQLKMEEPLLQFRIYKYPMFALSSAISIVLSMTMFSAMLLIPIYIQTIRGISPFDSGLLMLPGAIIMGIMSPITGRLFDKFGARALAIIGLSITIFTTYEFSHLAMDTSYSFLMLMYSLRMLGMSMVMMPVMANGINQLPQTMNPHATAMNNTLQQVSGAAGSALLVTLMQNKTEAEAERLAQAAAGDPAKMADIMNEAMLNGINFSFKISLLIALIALVLTFFIKRAKPEGETYLKQSAS</sequence>
<evidence type="ECO:0000256" key="5">
    <source>
        <dbReference type="ARBA" id="ARBA00022692"/>
    </source>
</evidence>
<feature type="transmembrane region" description="Helical" evidence="8">
    <location>
        <begin position="38"/>
        <end position="59"/>
    </location>
</feature>
<dbReference type="CDD" id="cd17503">
    <property type="entry name" value="MFS_LmrB_MDR_like"/>
    <property type="match status" value="1"/>
</dbReference>
<dbReference type="InterPro" id="IPR004638">
    <property type="entry name" value="EmrB-like"/>
</dbReference>